<proteinExistence type="predicted"/>
<sequence>MERTPDRSHGAATGFQPPPGISLRFVPGDRSLSTMLATHQIDAALVKRAMRKPASNVVERSARLTVAPAEFRRVTRPVFADPMAEGQRFYRAHGFVPVNHTYVVRGDVARRYPWVPFNLYQAMLRAKELAERDLVNSVPLSLIFREEYLARTEELLGPDLFPYGVRANRAALETIAGYSHEQGLTSERADVAGLFAPSTLDL</sequence>
<dbReference type="InParanoid" id="A0A4R5CSC5"/>
<dbReference type="Proteomes" id="UP000294739">
    <property type="component" value="Unassembled WGS sequence"/>
</dbReference>
<evidence type="ECO:0000313" key="2">
    <source>
        <dbReference type="EMBL" id="TDE00675.1"/>
    </source>
</evidence>
<feature type="region of interest" description="Disordered" evidence="1">
    <location>
        <begin position="1"/>
        <end position="20"/>
    </location>
</feature>
<dbReference type="SUPFAM" id="SSF53850">
    <property type="entry name" value="Periplasmic binding protein-like II"/>
    <property type="match status" value="1"/>
</dbReference>
<dbReference type="AlphaFoldDB" id="A0A4R5CSC5"/>
<evidence type="ECO:0000313" key="3">
    <source>
        <dbReference type="Proteomes" id="UP000294739"/>
    </source>
</evidence>
<keyword evidence="3" id="KW-1185">Reference proteome</keyword>
<evidence type="ECO:0000256" key="1">
    <source>
        <dbReference type="SAM" id="MobiDB-lite"/>
    </source>
</evidence>
<reference evidence="2 3" key="1">
    <citation type="submission" date="2019-03" db="EMBL/GenBank/DDBJ databases">
        <title>Draft genome sequences of novel Actinobacteria.</title>
        <authorList>
            <person name="Sahin N."/>
            <person name="Ay H."/>
            <person name="Saygin H."/>
        </authorList>
    </citation>
    <scope>NUCLEOTIDE SEQUENCE [LARGE SCALE GENOMIC DNA]</scope>
    <source>
        <strain evidence="2 3">5K138</strain>
    </source>
</reference>
<dbReference type="EMBL" id="SMKZ01000047">
    <property type="protein sequence ID" value="TDE00675.1"/>
    <property type="molecule type" value="Genomic_DNA"/>
</dbReference>
<name>A0A4R5CSC5_9ACTN</name>
<gene>
    <name evidence="2" type="ORF">E1269_24755</name>
</gene>
<organism evidence="2 3">
    <name type="scientific">Jiangella asiatica</name>
    <dbReference type="NCBI Taxonomy" id="2530372"/>
    <lineage>
        <taxon>Bacteria</taxon>
        <taxon>Bacillati</taxon>
        <taxon>Actinomycetota</taxon>
        <taxon>Actinomycetes</taxon>
        <taxon>Jiangellales</taxon>
        <taxon>Jiangellaceae</taxon>
        <taxon>Jiangella</taxon>
    </lineage>
</organism>
<protein>
    <submittedName>
        <fullName evidence="2">Uncharacterized protein</fullName>
    </submittedName>
</protein>
<accession>A0A4R5CSC5</accession>
<dbReference type="OrthoDB" id="3805543at2"/>
<comment type="caution">
    <text evidence="2">The sequence shown here is derived from an EMBL/GenBank/DDBJ whole genome shotgun (WGS) entry which is preliminary data.</text>
</comment>